<keyword evidence="3" id="KW-1185">Reference proteome</keyword>
<feature type="domain" description="DUF4116" evidence="1">
    <location>
        <begin position="1"/>
        <end position="32"/>
    </location>
</feature>
<evidence type="ECO:0000313" key="3">
    <source>
        <dbReference type="Proteomes" id="UP000649617"/>
    </source>
</evidence>
<dbReference type="InterPro" id="IPR025197">
    <property type="entry name" value="DUF4116"/>
</dbReference>
<feature type="non-terminal residue" evidence="2">
    <location>
        <position position="460"/>
    </location>
</feature>
<reference evidence="2" key="1">
    <citation type="submission" date="2021-02" db="EMBL/GenBank/DDBJ databases">
        <authorList>
            <person name="Dougan E. K."/>
            <person name="Rhodes N."/>
            <person name="Thang M."/>
            <person name="Chan C."/>
        </authorList>
    </citation>
    <scope>NUCLEOTIDE SEQUENCE</scope>
</reference>
<accession>A0A812SYW6</accession>
<dbReference type="OrthoDB" id="437403at2759"/>
<dbReference type="Pfam" id="PF13475">
    <property type="entry name" value="DUF4116"/>
    <property type="match status" value="1"/>
</dbReference>
<dbReference type="Proteomes" id="UP000649617">
    <property type="component" value="Unassembled WGS sequence"/>
</dbReference>
<sequence length="460" mass="50695">YASDELCADEQVVLAAVEQDGNAMRYASPSLKADPVFALEAVRKSSEAILYVSRELRQDKQFTLQAALSGCSRDLLDPRLRVWLEQRDELLARMRAAIDGQDVFGVREVIKDGEEHGLSDEDLLEPRRALKKLIKYSEVGSLWEPLRRREGDREPPIVLIRGSWLAKLAKEGGRLPRRQELPPEAIWDCDELERDAEEFDKGRHRLATRVVAISYCWLRCEHPDPCGTQLAAAGALASSCLEELGDGVDLAIFLDYCSLFQEPRTEMENEVFQESLQHVAIWYAHKKTQVWVLTVTPETCGLPVELGGTEVVELPVLPYDVRGWPNFERNVAELLACEGGAGQSILLINEGALEQLLQPDRMPWPEVLDAFKANQEPPKVPDAFCDLLATKTFTASEDLKMLQAAGKGGPAGCWSRGRSDAVGVGGVGAGAGRAAAGEAGPGPNYNDHACFWKAKGTMTL</sequence>
<dbReference type="EMBL" id="CAJNIZ010027557">
    <property type="protein sequence ID" value="CAE7501164.1"/>
    <property type="molecule type" value="Genomic_DNA"/>
</dbReference>
<dbReference type="AlphaFoldDB" id="A0A812SYW6"/>
<comment type="caution">
    <text evidence="2">The sequence shown here is derived from an EMBL/GenBank/DDBJ whole genome shotgun (WGS) entry which is preliminary data.</text>
</comment>
<evidence type="ECO:0000313" key="2">
    <source>
        <dbReference type="EMBL" id="CAE7501164.1"/>
    </source>
</evidence>
<proteinExistence type="predicted"/>
<organism evidence="2 3">
    <name type="scientific">Symbiodinium pilosum</name>
    <name type="common">Dinoflagellate</name>
    <dbReference type="NCBI Taxonomy" id="2952"/>
    <lineage>
        <taxon>Eukaryota</taxon>
        <taxon>Sar</taxon>
        <taxon>Alveolata</taxon>
        <taxon>Dinophyceae</taxon>
        <taxon>Suessiales</taxon>
        <taxon>Symbiodiniaceae</taxon>
        <taxon>Symbiodinium</taxon>
    </lineage>
</organism>
<name>A0A812SYW6_SYMPI</name>
<protein>
    <submittedName>
        <fullName evidence="2">P4HTM protein</fullName>
    </submittedName>
</protein>
<gene>
    <name evidence="2" type="primary">P4HTM</name>
    <name evidence="2" type="ORF">SPIL2461_LOCUS12970</name>
</gene>
<evidence type="ECO:0000259" key="1">
    <source>
        <dbReference type="Pfam" id="PF13475"/>
    </source>
</evidence>